<dbReference type="Gene3D" id="2.40.100.20">
    <property type="match status" value="1"/>
</dbReference>
<sequence length="122" mass="14157">MTSQIQVQVTINDKVYHANFVECKLTSSIVSMMPFTLNFTRALDREYYCQLPQKAGPADLKKTCDAHNNHLYYFEAWNAMSMFYNDANTSPDEIYNIGEYEEDISECLKEQGDKLTIKFEKA</sequence>
<evidence type="ECO:0000313" key="2">
    <source>
        <dbReference type="EMBL" id="KAK8836681.1"/>
    </source>
</evidence>
<accession>A0ABR2GS05</accession>
<evidence type="ECO:0000259" key="1">
    <source>
        <dbReference type="Pfam" id="PF18050"/>
    </source>
</evidence>
<dbReference type="Proteomes" id="UP001470230">
    <property type="component" value="Unassembled WGS sequence"/>
</dbReference>
<organism evidence="2 3">
    <name type="scientific">Tritrichomonas musculus</name>
    <dbReference type="NCBI Taxonomy" id="1915356"/>
    <lineage>
        <taxon>Eukaryota</taxon>
        <taxon>Metamonada</taxon>
        <taxon>Parabasalia</taxon>
        <taxon>Tritrichomonadida</taxon>
        <taxon>Tritrichomonadidae</taxon>
        <taxon>Tritrichomonas</taxon>
    </lineage>
</organism>
<feature type="domain" description="Cyclophilin-like" evidence="1">
    <location>
        <begin position="9"/>
        <end position="120"/>
    </location>
</feature>
<gene>
    <name evidence="2" type="ORF">M9Y10_037618</name>
</gene>
<dbReference type="InterPro" id="IPR041183">
    <property type="entry name" value="Cyclophilin-like"/>
</dbReference>
<dbReference type="InterPro" id="IPR029000">
    <property type="entry name" value="Cyclophilin-like_dom_sf"/>
</dbReference>
<dbReference type="EMBL" id="JAPFFF010000064">
    <property type="protein sequence ID" value="KAK8836681.1"/>
    <property type="molecule type" value="Genomic_DNA"/>
</dbReference>
<reference evidence="2 3" key="1">
    <citation type="submission" date="2024-04" db="EMBL/GenBank/DDBJ databases">
        <title>Tritrichomonas musculus Genome.</title>
        <authorList>
            <person name="Alves-Ferreira E."/>
            <person name="Grigg M."/>
            <person name="Lorenzi H."/>
            <person name="Galac M."/>
        </authorList>
    </citation>
    <scope>NUCLEOTIDE SEQUENCE [LARGE SCALE GENOMIC DNA]</scope>
    <source>
        <strain evidence="2 3">EAF2021</strain>
    </source>
</reference>
<keyword evidence="3" id="KW-1185">Reference proteome</keyword>
<dbReference type="SUPFAM" id="SSF50891">
    <property type="entry name" value="Cyclophilin-like"/>
    <property type="match status" value="1"/>
</dbReference>
<protein>
    <recommendedName>
        <fullName evidence="1">Cyclophilin-like domain-containing protein</fullName>
    </recommendedName>
</protein>
<dbReference type="Pfam" id="PF18050">
    <property type="entry name" value="Cyclophil_like2"/>
    <property type="match status" value="1"/>
</dbReference>
<evidence type="ECO:0000313" key="3">
    <source>
        <dbReference type="Proteomes" id="UP001470230"/>
    </source>
</evidence>
<name>A0ABR2GS05_9EUKA</name>
<proteinExistence type="predicted"/>
<comment type="caution">
    <text evidence="2">The sequence shown here is derived from an EMBL/GenBank/DDBJ whole genome shotgun (WGS) entry which is preliminary data.</text>
</comment>